<protein>
    <submittedName>
        <fullName evidence="3">Ins145_P3_rec domain-containing protein</fullName>
    </submittedName>
</protein>
<dbReference type="GO" id="GO:0006941">
    <property type="term" value="P:striated muscle contraction"/>
    <property type="evidence" value="ECO:0007669"/>
    <property type="project" value="TreeGrafter"/>
</dbReference>
<organism evidence="2 3">
    <name type="scientific">Syphacia muris</name>
    <dbReference type="NCBI Taxonomy" id="451379"/>
    <lineage>
        <taxon>Eukaryota</taxon>
        <taxon>Metazoa</taxon>
        <taxon>Ecdysozoa</taxon>
        <taxon>Nematoda</taxon>
        <taxon>Chromadorea</taxon>
        <taxon>Rhabditida</taxon>
        <taxon>Spirurina</taxon>
        <taxon>Oxyuridomorpha</taxon>
        <taxon>Oxyuroidea</taxon>
        <taxon>Oxyuridae</taxon>
        <taxon>Syphacia</taxon>
    </lineage>
</organism>
<dbReference type="GO" id="GO:0014808">
    <property type="term" value="P:release of sequestered calcium ion into cytosol by sarcoplasmic reticulum"/>
    <property type="evidence" value="ECO:0007669"/>
    <property type="project" value="TreeGrafter"/>
</dbReference>
<evidence type="ECO:0000259" key="1">
    <source>
        <dbReference type="Pfam" id="PF08709"/>
    </source>
</evidence>
<name>A0A0N5AQI2_9BILA</name>
<keyword evidence="2" id="KW-1185">Reference proteome</keyword>
<dbReference type="GO" id="GO:0033017">
    <property type="term" value="C:sarcoplasmic reticulum membrane"/>
    <property type="evidence" value="ECO:0007669"/>
    <property type="project" value="TreeGrafter"/>
</dbReference>
<dbReference type="InterPro" id="IPR014821">
    <property type="entry name" value="Ins145_P3_rcpt"/>
</dbReference>
<dbReference type="Gene3D" id="2.80.10.50">
    <property type="match status" value="1"/>
</dbReference>
<dbReference type="PANTHER" id="PTHR46399">
    <property type="entry name" value="B30.2/SPRY DOMAIN-CONTAINING PROTEIN"/>
    <property type="match status" value="1"/>
</dbReference>
<dbReference type="GO" id="GO:0005790">
    <property type="term" value="C:smooth endoplasmic reticulum"/>
    <property type="evidence" value="ECO:0007669"/>
    <property type="project" value="TreeGrafter"/>
</dbReference>
<sequence>MSCLASANREGVLGSERVCLCTEGFGNRMCSLENVSDRDLPPDIAMCMLYIENALSMHALQEMMSINNELQAHIPLRNHITKSLKGSRILEVYTYRSTLVTVETSEGKVPVKIWSVSFEAQPYQGPRIANTAKDRLSRELLLEN</sequence>
<dbReference type="GO" id="GO:0034704">
    <property type="term" value="C:calcium channel complex"/>
    <property type="evidence" value="ECO:0007669"/>
    <property type="project" value="TreeGrafter"/>
</dbReference>
<dbReference type="AlphaFoldDB" id="A0A0N5AQI2"/>
<evidence type="ECO:0000313" key="2">
    <source>
        <dbReference type="Proteomes" id="UP000046393"/>
    </source>
</evidence>
<dbReference type="Pfam" id="PF08709">
    <property type="entry name" value="Ins145_P3_rec"/>
    <property type="match status" value="1"/>
</dbReference>
<evidence type="ECO:0000313" key="3">
    <source>
        <dbReference type="WBParaSite" id="SMUV_0000694601-mRNA-1"/>
    </source>
</evidence>
<dbReference type="GO" id="GO:0042383">
    <property type="term" value="C:sarcolemma"/>
    <property type="evidence" value="ECO:0007669"/>
    <property type="project" value="TreeGrafter"/>
</dbReference>
<feature type="domain" description="Inositol 1,4,5-trisphosphate/ryanodine receptor" evidence="1">
    <location>
        <begin position="14"/>
        <end position="72"/>
    </location>
</feature>
<dbReference type="GO" id="GO:0030018">
    <property type="term" value="C:Z disc"/>
    <property type="evidence" value="ECO:0007669"/>
    <property type="project" value="TreeGrafter"/>
</dbReference>
<proteinExistence type="predicted"/>
<reference evidence="3" key="1">
    <citation type="submission" date="2017-02" db="UniProtKB">
        <authorList>
            <consortium name="WormBaseParasite"/>
        </authorList>
    </citation>
    <scope>IDENTIFICATION</scope>
</reference>
<dbReference type="InterPro" id="IPR015925">
    <property type="entry name" value="Ryanodine_IP3_receptor"/>
</dbReference>
<accession>A0A0N5AQI2</accession>
<dbReference type="STRING" id="451379.A0A0N5AQI2"/>
<dbReference type="WBParaSite" id="SMUV_0000694601-mRNA-1">
    <property type="protein sequence ID" value="SMUV_0000694601-mRNA-1"/>
    <property type="gene ID" value="SMUV_0000694601"/>
</dbReference>
<dbReference type="Proteomes" id="UP000046393">
    <property type="component" value="Unplaced"/>
</dbReference>
<dbReference type="GO" id="GO:0005219">
    <property type="term" value="F:ryanodine-sensitive calcium-release channel activity"/>
    <property type="evidence" value="ECO:0007669"/>
    <property type="project" value="TreeGrafter"/>
</dbReference>
<dbReference type="PANTHER" id="PTHR46399:SF8">
    <property type="entry name" value="B30.2_SPRY DOMAIN-CONTAINING PROTEIN"/>
    <property type="match status" value="1"/>
</dbReference>